<accession>A0ABQ8KMQ7</accession>
<name>A0ABQ8KMQ7_9APHY</name>
<evidence type="ECO:0000313" key="2">
    <source>
        <dbReference type="EMBL" id="KAH9839702.1"/>
    </source>
</evidence>
<dbReference type="RefSeq" id="XP_047781352.1">
    <property type="nucleotide sequence ID" value="XM_047918674.1"/>
</dbReference>
<proteinExistence type="predicted"/>
<protein>
    <submittedName>
        <fullName evidence="2">Uncharacterized protein</fullName>
    </submittedName>
</protein>
<feature type="compositionally biased region" description="Polar residues" evidence="1">
    <location>
        <begin position="117"/>
        <end position="126"/>
    </location>
</feature>
<sequence length="256" mass="27765">MKGISCLPGGGCWAFCRGLLSGCVVSSRYIVRRPAPPQYESDGLTFRPNVPPDGRTSCPRSISTAAFSRRSQTFAAPSVSGGTFARPCTPICRYGHRTTQSSRKGITRDRIRTARSTRTCQWTAPDSSSSNSGPSMYNAGTAGARLLSRTMRSCRPSCTRQDSPNSKLSPSSLHLSAGCTCRRPQLTRIQNGSTRGWPPHPRLMLHNPTVNKYPGPLQRGAAVHPFTYARLAGTPSRPHVSDKTLSQPPFQDLKGC</sequence>
<comment type="caution">
    <text evidence="2">The sequence shown here is derived from an EMBL/GenBank/DDBJ whole genome shotgun (WGS) entry which is preliminary data.</text>
</comment>
<keyword evidence="3" id="KW-1185">Reference proteome</keyword>
<organism evidence="2 3">
    <name type="scientific">Rhodofomes roseus</name>
    <dbReference type="NCBI Taxonomy" id="34475"/>
    <lineage>
        <taxon>Eukaryota</taxon>
        <taxon>Fungi</taxon>
        <taxon>Dikarya</taxon>
        <taxon>Basidiomycota</taxon>
        <taxon>Agaricomycotina</taxon>
        <taxon>Agaricomycetes</taxon>
        <taxon>Polyporales</taxon>
        <taxon>Rhodofomes</taxon>
    </lineage>
</organism>
<reference evidence="2 3" key="1">
    <citation type="journal article" date="2021" name="Environ. Microbiol.">
        <title>Gene family expansions and transcriptome signatures uncover fungal adaptations to wood decay.</title>
        <authorList>
            <person name="Hage H."/>
            <person name="Miyauchi S."/>
            <person name="Viragh M."/>
            <person name="Drula E."/>
            <person name="Min B."/>
            <person name="Chaduli D."/>
            <person name="Navarro D."/>
            <person name="Favel A."/>
            <person name="Norest M."/>
            <person name="Lesage-Meessen L."/>
            <person name="Balint B."/>
            <person name="Merenyi Z."/>
            <person name="de Eugenio L."/>
            <person name="Morin E."/>
            <person name="Martinez A.T."/>
            <person name="Baldrian P."/>
            <person name="Stursova M."/>
            <person name="Martinez M.J."/>
            <person name="Novotny C."/>
            <person name="Magnuson J.K."/>
            <person name="Spatafora J.W."/>
            <person name="Maurice S."/>
            <person name="Pangilinan J."/>
            <person name="Andreopoulos W."/>
            <person name="LaButti K."/>
            <person name="Hundley H."/>
            <person name="Na H."/>
            <person name="Kuo A."/>
            <person name="Barry K."/>
            <person name="Lipzen A."/>
            <person name="Henrissat B."/>
            <person name="Riley R."/>
            <person name="Ahrendt S."/>
            <person name="Nagy L.G."/>
            <person name="Grigoriev I.V."/>
            <person name="Martin F."/>
            <person name="Rosso M.N."/>
        </authorList>
    </citation>
    <scope>NUCLEOTIDE SEQUENCE [LARGE SCALE GENOMIC DNA]</scope>
    <source>
        <strain evidence="2 3">CIRM-BRFM 1785</strain>
    </source>
</reference>
<dbReference type="GeneID" id="71999406"/>
<feature type="region of interest" description="Disordered" evidence="1">
    <location>
        <begin position="234"/>
        <end position="256"/>
    </location>
</feature>
<gene>
    <name evidence="2" type="ORF">C8Q71DRAFT_459518</name>
</gene>
<feature type="region of interest" description="Disordered" evidence="1">
    <location>
        <begin position="117"/>
        <end position="137"/>
    </location>
</feature>
<dbReference type="Proteomes" id="UP000814176">
    <property type="component" value="Unassembled WGS sequence"/>
</dbReference>
<dbReference type="EMBL" id="JADCUA010000005">
    <property type="protein sequence ID" value="KAH9839702.1"/>
    <property type="molecule type" value="Genomic_DNA"/>
</dbReference>
<evidence type="ECO:0000313" key="3">
    <source>
        <dbReference type="Proteomes" id="UP000814176"/>
    </source>
</evidence>
<evidence type="ECO:0000256" key="1">
    <source>
        <dbReference type="SAM" id="MobiDB-lite"/>
    </source>
</evidence>